<dbReference type="EMBL" id="CP021525">
    <property type="protein sequence ID" value="ARW11779.1"/>
    <property type="molecule type" value="Genomic_DNA"/>
</dbReference>
<evidence type="ECO:0000313" key="2">
    <source>
        <dbReference type="EMBL" id="ARW11930.1"/>
    </source>
</evidence>
<protein>
    <submittedName>
        <fullName evidence="2">Uncharacterized protein</fullName>
    </submittedName>
</protein>
<geneLocation type="plasmid" evidence="3">
    <name>pap1447-1 sequence</name>
</geneLocation>
<dbReference type="Proteomes" id="UP000195633">
    <property type="component" value="Plasmid pAP1447-1"/>
</dbReference>
<evidence type="ECO:0000313" key="3">
    <source>
        <dbReference type="Proteomes" id="UP000195633"/>
    </source>
</evidence>
<gene>
    <name evidence="1" type="ORF">S101447_02742</name>
    <name evidence="2" type="ORF">S101447_02893</name>
</gene>
<dbReference type="AlphaFoldDB" id="A0A1Y0V179"/>
<geneLocation type="plasmid" evidence="2">
    <name>pAP1447-1</name>
</geneLocation>
<evidence type="ECO:0000313" key="1">
    <source>
        <dbReference type="EMBL" id="ARW11779.1"/>
    </source>
</evidence>
<dbReference type="RefSeq" id="WP_087636457.1">
    <property type="nucleotide sequence ID" value="NZ_CP021525.1"/>
</dbReference>
<proteinExistence type="predicted"/>
<name>A0A1Y0V179_9PROT</name>
<reference evidence="2 3" key="1">
    <citation type="submission" date="2017-05" db="EMBL/GenBank/DDBJ databases">
        <title>Genome sequence of Acetobacter pasteurianus subsp. ascendens strain SRCM101447.</title>
        <authorList>
            <person name="Cho S.H."/>
        </authorList>
    </citation>
    <scope>NUCLEOTIDE SEQUENCE [LARGE SCALE GENOMIC DNA]</scope>
    <source>
        <strain evidence="2 3">SRCM101447</strain>
        <plasmid evidence="2">pAP1447-1</plasmid>
        <plasmid evidence="3">Plasmid pap1447-1 sequence</plasmid>
    </source>
</reference>
<sequence length="158" mass="17570">MSYRIVYDLAATRFSAHSLNTAFPEHGFYIDQYLFFELGGDNNLYESYSTNNRTMQRRVRDWSLIAMGSDWEVMRQLVTFSASCEGGGMRFSGASDTSAETYIRKCRATLAGAVSPERLLQKMGCGVSLQIARSEIEGSSWRQGNIDAEISQKGCASG</sequence>
<dbReference type="EMBL" id="CP021525">
    <property type="protein sequence ID" value="ARW11930.1"/>
    <property type="molecule type" value="Genomic_DNA"/>
</dbReference>
<keyword evidence="2" id="KW-0614">Plasmid</keyword>
<organism evidence="2 3">
    <name type="scientific">Acetobacter ascendens</name>
    <dbReference type="NCBI Taxonomy" id="481146"/>
    <lineage>
        <taxon>Bacteria</taxon>
        <taxon>Pseudomonadati</taxon>
        <taxon>Pseudomonadota</taxon>
        <taxon>Alphaproteobacteria</taxon>
        <taxon>Acetobacterales</taxon>
        <taxon>Acetobacteraceae</taxon>
        <taxon>Acetobacter</taxon>
    </lineage>
</organism>
<accession>A0A1Y0V179</accession>